<feature type="transmembrane region" description="Helical" evidence="7">
    <location>
        <begin position="161"/>
        <end position="180"/>
    </location>
</feature>
<comment type="caution">
    <text evidence="8">The sequence shown here is derived from an EMBL/GenBank/DDBJ whole genome shotgun (WGS) entry which is preliminary data.</text>
</comment>
<evidence type="ECO:0000313" key="8">
    <source>
        <dbReference type="EMBL" id="MFC0318568.1"/>
    </source>
</evidence>
<dbReference type="RefSeq" id="WP_130857588.1">
    <property type="nucleotide sequence ID" value="NZ_JBHLWO010000002.1"/>
</dbReference>
<reference evidence="8 9" key="1">
    <citation type="submission" date="2024-09" db="EMBL/GenBank/DDBJ databases">
        <authorList>
            <person name="Sun Q."/>
            <person name="Mori K."/>
        </authorList>
    </citation>
    <scope>NUCLEOTIDE SEQUENCE [LARGE SCALE GENOMIC DNA]</scope>
    <source>
        <strain evidence="8 9">CCM 7765</strain>
    </source>
</reference>
<dbReference type="Pfam" id="PF01566">
    <property type="entry name" value="Nramp"/>
    <property type="match status" value="1"/>
</dbReference>
<keyword evidence="4" id="KW-0769">Symport</keyword>
<feature type="transmembrane region" description="Helical" evidence="7">
    <location>
        <begin position="21"/>
        <end position="42"/>
    </location>
</feature>
<feature type="transmembrane region" description="Helical" evidence="7">
    <location>
        <begin position="394"/>
        <end position="411"/>
    </location>
</feature>
<feature type="transmembrane region" description="Helical" evidence="7">
    <location>
        <begin position="244"/>
        <end position="263"/>
    </location>
</feature>
<dbReference type="PANTHER" id="PTHR11706">
    <property type="entry name" value="SOLUTE CARRIER PROTEIN FAMILY 11 MEMBER"/>
    <property type="match status" value="1"/>
</dbReference>
<dbReference type="PANTHER" id="PTHR11706:SF33">
    <property type="entry name" value="NATURAL RESISTANCE-ASSOCIATED MACROPHAGE PROTEIN 2"/>
    <property type="match status" value="1"/>
</dbReference>
<proteinExistence type="predicted"/>
<sequence>MPNQEIISNSTSYHKPRTQYFKHWFASLGPGVITAALVFGPSKMTITSKLGADYGFSLLWIVVLAIFFMAIFTHMGARIGIAAQESLLGVIRKKWGKISAIIIGLGLFLVATSFQAGNAIGVGISIAEINNSSIPIWIILFNIIGIVLLFFRGFYKILERLMILLIALMLFSFIVTLFFVKPSVEDIITGFVPSLPAGSIGLVIAFFASCFSIVGAFYQSYLVQERKKNTLATDGHRNGSMTGIIMLGLMSAMVMICAAAVLHAEKLPVNNASDMARALEPLFGRYASSLFLMGLFGASFSSLIGNATLGGTLIADAFGFDYQLDAKAVRFFIALVMLFGSAIAIVFGKLPLELIVFAQSVTIFLVPFIGIAMFVISNDTHIMGTLVNTKPTNFFASIGLIVLIMLAISNANELFLK</sequence>
<feature type="transmembrane region" description="Helical" evidence="7">
    <location>
        <begin position="200"/>
        <end position="223"/>
    </location>
</feature>
<evidence type="ECO:0000256" key="3">
    <source>
        <dbReference type="ARBA" id="ARBA00022692"/>
    </source>
</evidence>
<name>A0ABV6HKU3_9SPHI</name>
<keyword evidence="5 7" id="KW-1133">Transmembrane helix</keyword>
<dbReference type="EMBL" id="JBHLWO010000002">
    <property type="protein sequence ID" value="MFC0318568.1"/>
    <property type="molecule type" value="Genomic_DNA"/>
</dbReference>
<feature type="transmembrane region" description="Helical" evidence="7">
    <location>
        <begin position="283"/>
        <end position="307"/>
    </location>
</feature>
<dbReference type="InterPro" id="IPR001046">
    <property type="entry name" value="NRAMP_fam"/>
</dbReference>
<evidence type="ECO:0000313" key="9">
    <source>
        <dbReference type="Proteomes" id="UP001589774"/>
    </source>
</evidence>
<feature type="transmembrane region" description="Helical" evidence="7">
    <location>
        <begin position="134"/>
        <end position="154"/>
    </location>
</feature>
<keyword evidence="9" id="KW-1185">Reference proteome</keyword>
<dbReference type="Proteomes" id="UP001589774">
    <property type="component" value="Unassembled WGS sequence"/>
</dbReference>
<keyword evidence="2" id="KW-0813">Transport</keyword>
<evidence type="ECO:0000256" key="6">
    <source>
        <dbReference type="ARBA" id="ARBA00023136"/>
    </source>
</evidence>
<gene>
    <name evidence="8" type="ORF">ACFFI0_09615</name>
</gene>
<evidence type="ECO:0000256" key="7">
    <source>
        <dbReference type="SAM" id="Phobius"/>
    </source>
</evidence>
<evidence type="ECO:0000256" key="5">
    <source>
        <dbReference type="ARBA" id="ARBA00022989"/>
    </source>
</evidence>
<organism evidence="8 9">
    <name type="scientific">Olivibacter oleidegradans</name>
    <dbReference type="NCBI Taxonomy" id="760123"/>
    <lineage>
        <taxon>Bacteria</taxon>
        <taxon>Pseudomonadati</taxon>
        <taxon>Bacteroidota</taxon>
        <taxon>Sphingobacteriia</taxon>
        <taxon>Sphingobacteriales</taxon>
        <taxon>Sphingobacteriaceae</taxon>
        <taxon>Olivibacter</taxon>
    </lineage>
</organism>
<accession>A0ABV6HKU3</accession>
<keyword evidence="3 7" id="KW-0812">Transmembrane</keyword>
<feature type="transmembrane region" description="Helical" evidence="7">
    <location>
        <begin position="354"/>
        <end position="374"/>
    </location>
</feature>
<protein>
    <submittedName>
        <fullName evidence="8">Nramp family divalent metal transporter</fullName>
    </submittedName>
</protein>
<feature type="transmembrane region" description="Helical" evidence="7">
    <location>
        <begin position="54"/>
        <end position="74"/>
    </location>
</feature>
<comment type="subcellular location">
    <subcellularLocation>
        <location evidence="1">Membrane</location>
        <topology evidence="1">Multi-pass membrane protein</topology>
    </subcellularLocation>
</comment>
<dbReference type="NCBIfam" id="NF037982">
    <property type="entry name" value="Nramp_1"/>
    <property type="match status" value="1"/>
</dbReference>
<feature type="transmembrane region" description="Helical" evidence="7">
    <location>
        <begin position="95"/>
        <end position="114"/>
    </location>
</feature>
<evidence type="ECO:0000256" key="2">
    <source>
        <dbReference type="ARBA" id="ARBA00022448"/>
    </source>
</evidence>
<evidence type="ECO:0000256" key="4">
    <source>
        <dbReference type="ARBA" id="ARBA00022847"/>
    </source>
</evidence>
<evidence type="ECO:0000256" key="1">
    <source>
        <dbReference type="ARBA" id="ARBA00004141"/>
    </source>
</evidence>
<keyword evidence="6 7" id="KW-0472">Membrane</keyword>
<feature type="transmembrane region" description="Helical" evidence="7">
    <location>
        <begin position="328"/>
        <end position="348"/>
    </location>
</feature>